<comment type="caution">
    <text evidence="4">The sequence shown here is derived from an EMBL/GenBank/DDBJ whole genome shotgun (WGS) entry which is preliminary data.</text>
</comment>
<dbReference type="SUPFAM" id="SSF49764">
    <property type="entry name" value="HSP20-like chaperones"/>
    <property type="match status" value="1"/>
</dbReference>
<accession>A0A7Z7FBJ9</accession>
<gene>
    <name evidence="4" type="ORF">SAMN04488589_0300</name>
</gene>
<organism evidence="4 5">
    <name type="scientific">Methanolobus vulcani</name>
    <dbReference type="NCBI Taxonomy" id="38026"/>
    <lineage>
        <taxon>Archaea</taxon>
        <taxon>Methanobacteriati</taxon>
        <taxon>Methanobacteriota</taxon>
        <taxon>Stenosarchaea group</taxon>
        <taxon>Methanomicrobia</taxon>
        <taxon>Methanosarcinales</taxon>
        <taxon>Methanosarcinaceae</taxon>
        <taxon>Methanolobus</taxon>
    </lineage>
</organism>
<sequence length="180" mass="21020">MADKRKKRGFFDDIFNEGSFTDIEDIIDQMMERFGLNFEDFEKQPFFYGFSVSRHPGEEPEIREFGNVFSDDEDEDDEEESIIQQFRVNERKPLMDVFEIDDKVHVMIELQDVDKEDIDLNVTETSLEISAENEDVVYEESIDLPSSVDPDSAKARYRNGVIEIIMDMKELGVARSVHID</sequence>
<dbReference type="Proteomes" id="UP000199259">
    <property type="component" value="Unassembled WGS sequence"/>
</dbReference>
<evidence type="ECO:0000313" key="5">
    <source>
        <dbReference type="Proteomes" id="UP000199259"/>
    </source>
</evidence>
<dbReference type="EMBL" id="FNCA01000001">
    <property type="protein sequence ID" value="SDF30825.1"/>
    <property type="molecule type" value="Genomic_DNA"/>
</dbReference>
<evidence type="ECO:0000259" key="2">
    <source>
        <dbReference type="PROSITE" id="PS01031"/>
    </source>
</evidence>
<dbReference type="InterPro" id="IPR008978">
    <property type="entry name" value="HSP20-like_chaperone"/>
</dbReference>
<proteinExistence type="inferred from homology"/>
<dbReference type="InterPro" id="IPR002068">
    <property type="entry name" value="A-crystallin/Hsp20_dom"/>
</dbReference>
<feature type="domain" description="SHSP" evidence="2">
    <location>
        <begin position="85"/>
        <end position="180"/>
    </location>
</feature>
<comment type="similarity">
    <text evidence="1">Belongs to the small heat shock protein (HSP20) family.</text>
</comment>
<protein>
    <submittedName>
        <fullName evidence="4">HSP20 family protein</fullName>
    </submittedName>
</protein>
<feature type="domain" description="CS" evidence="3">
    <location>
        <begin position="90"/>
        <end position="180"/>
    </location>
</feature>
<dbReference type="RefSeq" id="WP_091708076.1">
    <property type="nucleotide sequence ID" value="NZ_FNCA01000001.1"/>
</dbReference>
<dbReference type="OrthoDB" id="26084at2157"/>
<evidence type="ECO:0000256" key="1">
    <source>
        <dbReference type="PROSITE-ProRule" id="PRU00285"/>
    </source>
</evidence>
<dbReference type="Pfam" id="PF04969">
    <property type="entry name" value="CS"/>
    <property type="match status" value="1"/>
</dbReference>
<dbReference type="InterPro" id="IPR007052">
    <property type="entry name" value="CS_dom"/>
</dbReference>
<dbReference type="PROSITE" id="PS01031">
    <property type="entry name" value="SHSP"/>
    <property type="match status" value="1"/>
</dbReference>
<name>A0A7Z7FBJ9_9EURY</name>
<dbReference type="Gene3D" id="2.60.40.790">
    <property type="match status" value="1"/>
</dbReference>
<dbReference type="AlphaFoldDB" id="A0A7Z7FBJ9"/>
<dbReference type="CDD" id="cd00298">
    <property type="entry name" value="ACD_sHsps_p23-like"/>
    <property type="match status" value="1"/>
</dbReference>
<reference evidence="4 5" key="1">
    <citation type="submission" date="2016-10" db="EMBL/GenBank/DDBJ databases">
        <authorList>
            <person name="Varghese N."/>
            <person name="Submissions S."/>
        </authorList>
    </citation>
    <scope>NUCLEOTIDE SEQUENCE [LARGE SCALE GENOMIC DNA]</scope>
    <source>
        <strain evidence="4 5">PL 12/M</strain>
    </source>
</reference>
<evidence type="ECO:0000259" key="3">
    <source>
        <dbReference type="PROSITE" id="PS51203"/>
    </source>
</evidence>
<dbReference type="PROSITE" id="PS51203">
    <property type="entry name" value="CS"/>
    <property type="match status" value="1"/>
</dbReference>
<keyword evidence="5" id="KW-1185">Reference proteome</keyword>
<evidence type="ECO:0000313" key="4">
    <source>
        <dbReference type="EMBL" id="SDF30825.1"/>
    </source>
</evidence>